<dbReference type="GO" id="GO:0032456">
    <property type="term" value="P:endocytic recycling"/>
    <property type="evidence" value="ECO:0007669"/>
    <property type="project" value="TreeGrafter"/>
</dbReference>
<dbReference type="PROSITE" id="PS51180">
    <property type="entry name" value="BRO1"/>
    <property type="match status" value="1"/>
</dbReference>
<evidence type="ECO:0000313" key="3">
    <source>
        <dbReference type="EnsemblMetazoa" id="MESCA003837-PA"/>
    </source>
</evidence>
<feature type="region of interest" description="Disordered" evidence="1">
    <location>
        <begin position="227"/>
        <end position="260"/>
    </location>
</feature>
<feature type="domain" description="BRO1" evidence="2">
    <location>
        <begin position="1"/>
        <end position="279"/>
    </location>
</feature>
<dbReference type="EnsemblMetazoa" id="MESCA003837-RA">
    <property type="protein sequence ID" value="MESCA003837-PA"/>
    <property type="gene ID" value="MESCA003837"/>
</dbReference>
<dbReference type="InterPro" id="IPR038499">
    <property type="entry name" value="BRO1_sf"/>
</dbReference>
<evidence type="ECO:0000313" key="4">
    <source>
        <dbReference type="Proteomes" id="UP000015102"/>
    </source>
</evidence>
<dbReference type="InterPro" id="IPR004328">
    <property type="entry name" value="BRO1_dom"/>
</dbReference>
<dbReference type="STRING" id="36166.T1GK23"/>
<dbReference type="PANTHER" id="PTHR23030:SF30">
    <property type="entry name" value="TYROSINE-PROTEIN PHOSPHATASE NON-RECEPTOR TYPE 23"/>
    <property type="match status" value="1"/>
</dbReference>
<dbReference type="GO" id="GO:0005768">
    <property type="term" value="C:endosome"/>
    <property type="evidence" value="ECO:0007669"/>
    <property type="project" value="TreeGrafter"/>
</dbReference>
<dbReference type="PANTHER" id="PTHR23030">
    <property type="entry name" value="PCD6 INTERACTING PROTEIN-RELATED"/>
    <property type="match status" value="1"/>
</dbReference>
<dbReference type="AlphaFoldDB" id="T1GK23"/>
<dbReference type="SMART" id="SM01041">
    <property type="entry name" value="BRO1"/>
    <property type="match status" value="1"/>
</dbReference>
<sequence length="279" mass="31397">MRPEKSTDGINILKRYYCQLHSLTHRFPKPVKSLFTFTWTDKYSNTTMEYNDINYEMASVLFNIGALHTQVGSGVKRTDVDGMKLACTHFQCAAWCFTELKERYGNLINYEEFMSEELLIFMQQISFAQAQECILEKSLIDNRKPIIVAKVTSQIISYYNTGMSALIAAKDKSEPKSVQQIKKVEEKKPEKSSVLDLLADIDFSEGQAPLQPALIATKIETTRRVSLPSSDSLEGENDTINSSIPIKTAQPPAQTIDRKQSTDNLSICSEVSSIAIDLD</sequence>
<dbReference type="HOGENOM" id="CLU_999551_0_0_1"/>
<dbReference type="EMBL" id="CAQQ02023333">
    <property type="status" value="NOT_ANNOTATED_CDS"/>
    <property type="molecule type" value="Genomic_DNA"/>
</dbReference>
<keyword evidence="4" id="KW-1185">Reference proteome</keyword>
<dbReference type="Pfam" id="PF03097">
    <property type="entry name" value="BRO1"/>
    <property type="match status" value="1"/>
</dbReference>
<evidence type="ECO:0000256" key="1">
    <source>
        <dbReference type="SAM" id="MobiDB-lite"/>
    </source>
</evidence>
<proteinExistence type="predicted"/>
<reference evidence="3" key="2">
    <citation type="submission" date="2015-06" db="UniProtKB">
        <authorList>
            <consortium name="EnsemblMetazoa"/>
        </authorList>
    </citation>
    <scope>IDENTIFICATION</scope>
</reference>
<reference evidence="4" key="1">
    <citation type="submission" date="2013-02" db="EMBL/GenBank/DDBJ databases">
        <authorList>
            <person name="Hughes D."/>
        </authorList>
    </citation>
    <scope>NUCLEOTIDE SEQUENCE</scope>
    <source>
        <strain>Durham</strain>
        <strain evidence="4">NC isolate 2 -- Noor lab</strain>
    </source>
</reference>
<evidence type="ECO:0000259" key="2">
    <source>
        <dbReference type="PROSITE" id="PS51180"/>
    </source>
</evidence>
<dbReference type="GO" id="GO:0043328">
    <property type="term" value="P:protein transport to vacuole involved in ubiquitin-dependent protein catabolic process via the multivesicular body sorting pathway"/>
    <property type="evidence" value="ECO:0007669"/>
    <property type="project" value="TreeGrafter"/>
</dbReference>
<name>T1GK23_MEGSC</name>
<dbReference type="Gene3D" id="1.25.40.280">
    <property type="entry name" value="alix/aip1 like domains"/>
    <property type="match status" value="1"/>
</dbReference>
<dbReference type="EMBL" id="CAQQ02023332">
    <property type="status" value="NOT_ANNOTATED_CDS"/>
    <property type="molecule type" value="Genomic_DNA"/>
</dbReference>
<protein>
    <recommendedName>
        <fullName evidence="2">BRO1 domain-containing protein</fullName>
    </recommendedName>
</protein>
<dbReference type="Proteomes" id="UP000015102">
    <property type="component" value="Unassembled WGS sequence"/>
</dbReference>
<dbReference type="GO" id="GO:0045022">
    <property type="term" value="P:early endosome to late endosome transport"/>
    <property type="evidence" value="ECO:0007669"/>
    <property type="project" value="TreeGrafter"/>
</dbReference>
<feature type="compositionally biased region" description="Polar residues" evidence="1">
    <location>
        <begin position="227"/>
        <end position="245"/>
    </location>
</feature>
<accession>T1GK23</accession>
<organism evidence="3 4">
    <name type="scientific">Megaselia scalaris</name>
    <name type="common">Humpbacked fly</name>
    <name type="synonym">Phora scalaris</name>
    <dbReference type="NCBI Taxonomy" id="36166"/>
    <lineage>
        <taxon>Eukaryota</taxon>
        <taxon>Metazoa</taxon>
        <taxon>Ecdysozoa</taxon>
        <taxon>Arthropoda</taxon>
        <taxon>Hexapoda</taxon>
        <taxon>Insecta</taxon>
        <taxon>Pterygota</taxon>
        <taxon>Neoptera</taxon>
        <taxon>Endopterygota</taxon>
        <taxon>Diptera</taxon>
        <taxon>Brachycera</taxon>
        <taxon>Muscomorpha</taxon>
        <taxon>Platypezoidea</taxon>
        <taxon>Phoridae</taxon>
        <taxon>Megaseliini</taxon>
        <taxon>Megaselia</taxon>
    </lineage>
</organism>